<dbReference type="EMBL" id="AZEA01000008">
    <property type="protein sequence ID" value="KRK88554.1"/>
    <property type="molecule type" value="Genomic_DNA"/>
</dbReference>
<name>A0A0R1L801_9LACO</name>
<dbReference type="NCBIfam" id="TIGR01549">
    <property type="entry name" value="HAD-SF-IA-v1"/>
    <property type="match status" value="1"/>
</dbReference>
<keyword evidence="2" id="KW-1185">Reference proteome</keyword>
<dbReference type="InterPro" id="IPR023198">
    <property type="entry name" value="PGP-like_dom2"/>
</dbReference>
<dbReference type="Gene3D" id="1.10.150.240">
    <property type="entry name" value="Putative phosphatase, domain 2"/>
    <property type="match status" value="1"/>
</dbReference>
<dbReference type="GO" id="GO:0008253">
    <property type="term" value="F:5'-nucleotidase activity"/>
    <property type="evidence" value="ECO:0007669"/>
    <property type="project" value="InterPro"/>
</dbReference>
<evidence type="ECO:0000313" key="2">
    <source>
        <dbReference type="Proteomes" id="UP000051581"/>
    </source>
</evidence>
<dbReference type="Pfam" id="PF00702">
    <property type="entry name" value="Hydrolase"/>
    <property type="match status" value="1"/>
</dbReference>
<keyword evidence="1" id="KW-0378">Hydrolase</keyword>
<comment type="caution">
    <text evidence="1">The sequence shown here is derived from an EMBL/GenBank/DDBJ whole genome shotgun (WGS) entry which is preliminary data.</text>
</comment>
<evidence type="ECO:0000313" key="1">
    <source>
        <dbReference type="EMBL" id="KRK88554.1"/>
    </source>
</evidence>
<dbReference type="AlphaFoldDB" id="A0A0R1L801"/>
<sequence>MTYSTLLFDVDDTLLNFQASEQHAITKLFNTIGEELTPDIYADYHELNEHLWQQYELGEITRKQLLATRFTLFFGKYGKSVDGQDYETKYRSYLAEGHTKMPHAQELLADLSASHDIYVVTNGIAKTQRRRLNESGLAPYFTQVFASEIVGYQKPDPAFFDYVARKITGFSKPSSLVIGDSLSSDIKGAAAYGLDSVWFNPQHQVNTTKTSPTYEIDHLLRLESIVA</sequence>
<dbReference type="InterPro" id="IPR023214">
    <property type="entry name" value="HAD_sf"/>
</dbReference>
<dbReference type="PANTHER" id="PTHR47478:SF1">
    <property type="entry name" value="PYRIMIDINE 5'-NUCLEOTIDASE YJJG"/>
    <property type="match status" value="1"/>
</dbReference>
<reference evidence="1 2" key="1">
    <citation type="journal article" date="2015" name="Genome Announc.">
        <title>Expanding the biotechnology potential of lactobacilli through comparative genomics of 213 strains and associated genera.</title>
        <authorList>
            <person name="Sun Z."/>
            <person name="Harris H.M."/>
            <person name="McCann A."/>
            <person name="Guo C."/>
            <person name="Argimon S."/>
            <person name="Zhang W."/>
            <person name="Yang X."/>
            <person name="Jeffery I.B."/>
            <person name="Cooney J.C."/>
            <person name="Kagawa T.F."/>
            <person name="Liu W."/>
            <person name="Song Y."/>
            <person name="Salvetti E."/>
            <person name="Wrobel A."/>
            <person name="Rasinkangas P."/>
            <person name="Parkhill J."/>
            <person name="Rea M.C."/>
            <person name="O'Sullivan O."/>
            <person name="Ritari J."/>
            <person name="Douillard F.P."/>
            <person name="Paul Ross R."/>
            <person name="Yang R."/>
            <person name="Briner A.E."/>
            <person name="Felis G.E."/>
            <person name="de Vos W.M."/>
            <person name="Barrangou R."/>
            <person name="Klaenhammer T.R."/>
            <person name="Caufield P.W."/>
            <person name="Cui Y."/>
            <person name="Zhang H."/>
            <person name="O'Toole P.W."/>
        </authorList>
    </citation>
    <scope>NUCLEOTIDE SEQUENCE [LARGE SCALE GENOMIC DNA]</scope>
    <source>
        <strain evidence="1 2">DSM 19904</strain>
    </source>
</reference>
<accession>A0A0R1L801</accession>
<gene>
    <name evidence="1" type="ORF">FD17_GL002423</name>
</gene>
<dbReference type="InterPro" id="IPR011951">
    <property type="entry name" value="HAD-SF_hydro_IA_YjjG/PynA"/>
</dbReference>
<organism evidence="1 2">
    <name type="scientific">Lentilactobacillus sunkii DSM 19904</name>
    <dbReference type="NCBI Taxonomy" id="1423808"/>
    <lineage>
        <taxon>Bacteria</taxon>
        <taxon>Bacillati</taxon>
        <taxon>Bacillota</taxon>
        <taxon>Bacilli</taxon>
        <taxon>Lactobacillales</taxon>
        <taxon>Lactobacillaceae</taxon>
        <taxon>Lentilactobacillus</taxon>
    </lineage>
</organism>
<dbReference type="SFLD" id="SFLDS00003">
    <property type="entry name" value="Haloacid_Dehalogenase"/>
    <property type="match status" value="1"/>
</dbReference>
<dbReference type="InterPro" id="IPR052550">
    <property type="entry name" value="Pyrimidine_5'-ntase_YjjG"/>
</dbReference>
<dbReference type="PATRIC" id="fig|1423808.3.peg.2474"/>
<dbReference type="NCBIfam" id="TIGR02254">
    <property type="entry name" value="YjjG_YfnB"/>
    <property type="match status" value="1"/>
</dbReference>
<dbReference type="Proteomes" id="UP000051581">
    <property type="component" value="Unassembled WGS sequence"/>
</dbReference>
<dbReference type="RefSeq" id="WP_057824799.1">
    <property type="nucleotide sequence ID" value="NZ_AZEA01000008.1"/>
</dbReference>
<dbReference type="PANTHER" id="PTHR47478">
    <property type="match status" value="1"/>
</dbReference>
<dbReference type="SUPFAM" id="SSF56784">
    <property type="entry name" value="HAD-like"/>
    <property type="match status" value="1"/>
</dbReference>
<dbReference type="InterPro" id="IPR036412">
    <property type="entry name" value="HAD-like_sf"/>
</dbReference>
<dbReference type="SFLD" id="SFLDG01129">
    <property type="entry name" value="C1.5:_HAD__Beta-PGM__Phosphata"/>
    <property type="match status" value="1"/>
</dbReference>
<dbReference type="Gene3D" id="3.40.50.1000">
    <property type="entry name" value="HAD superfamily/HAD-like"/>
    <property type="match status" value="1"/>
</dbReference>
<proteinExistence type="predicted"/>
<dbReference type="OrthoDB" id="9802350at2"/>
<protein>
    <submittedName>
        <fullName evidence="1">HAD superfamily hydrolase</fullName>
    </submittedName>
</protein>
<dbReference type="InterPro" id="IPR006439">
    <property type="entry name" value="HAD-SF_hydro_IA"/>
</dbReference>